<dbReference type="Proteomes" id="UP001175226">
    <property type="component" value="Unassembled WGS sequence"/>
</dbReference>
<organism evidence="1 2">
    <name type="scientific">Armillaria borealis</name>
    <dbReference type="NCBI Taxonomy" id="47425"/>
    <lineage>
        <taxon>Eukaryota</taxon>
        <taxon>Fungi</taxon>
        <taxon>Dikarya</taxon>
        <taxon>Basidiomycota</taxon>
        <taxon>Agaricomycotina</taxon>
        <taxon>Agaricomycetes</taxon>
        <taxon>Agaricomycetidae</taxon>
        <taxon>Agaricales</taxon>
        <taxon>Marasmiineae</taxon>
        <taxon>Physalacriaceae</taxon>
        <taxon>Armillaria</taxon>
    </lineage>
</organism>
<dbReference type="EMBL" id="JAUEPT010000011">
    <property type="protein sequence ID" value="KAK0447631.1"/>
    <property type="molecule type" value="Genomic_DNA"/>
</dbReference>
<comment type="caution">
    <text evidence="1">The sequence shown here is derived from an EMBL/GenBank/DDBJ whole genome shotgun (WGS) entry which is preliminary data.</text>
</comment>
<dbReference type="AlphaFoldDB" id="A0AA39MUK2"/>
<reference evidence="1" key="1">
    <citation type="submission" date="2023-06" db="EMBL/GenBank/DDBJ databases">
        <authorList>
            <consortium name="Lawrence Berkeley National Laboratory"/>
            <person name="Ahrendt S."/>
            <person name="Sahu N."/>
            <person name="Indic B."/>
            <person name="Wong-Bajracharya J."/>
            <person name="Merenyi Z."/>
            <person name="Ke H.-M."/>
            <person name="Monk M."/>
            <person name="Kocsube S."/>
            <person name="Drula E."/>
            <person name="Lipzen A."/>
            <person name="Balint B."/>
            <person name="Henrissat B."/>
            <person name="Andreopoulos B."/>
            <person name="Martin F.M."/>
            <person name="Harder C.B."/>
            <person name="Rigling D."/>
            <person name="Ford K.L."/>
            <person name="Foster G.D."/>
            <person name="Pangilinan J."/>
            <person name="Papanicolaou A."/>
            <person name="Barry K."/>
            <person name="LaButti K."/>
            <person name="Viragh M."/>
            <person name="Koriabine M."/>
            <person name="Yan M."/>
            <person name="Riley R."/>
            <person name="Champramary S."/>
            <person name="Plett K.L."/>
            <person name="Tsai I.J."/>
            <person name="Slot J."/>
            <person name="Sipos G."/>
            <person name="Plett J."/>
            <person name="Nagy L.G."/>
            <person name="Grigoriev I.V."/>
        </authorList>
    </citation>
    <scope>NUCLEOTIDE SEQUENCE</scope>
    <source>
        <strain evidence="1">FPL87.14</strain>
    </source>
</reference>
<accession>A0AA39MUK2</accession>
<sequence>MGAVAYSDSVFFHEALSGLKGKTLKVYVADYQTGLDGKAKLEEFMGARGKGISSSPTKYMKLMGCIEALKAVKCDDDGRGNRFAKDNEKPIN</sequence>
<evidence type="ECO:0000313" key="1">
    <source>
        <dbReference type="EMBL" id="KAK0447631.1"/>
    </source>
</evidence>
<name>A0AA39MUK2_9AGAR</name>
<protein>
    <submittedName>
        <fullName evidence="1">Uncharacterized protein</fullName>
    </submittedName>
</protein>
<gene>
    <name evidence="1" type="ORF">EV421DRAFT_1901000</name>
</gene>
<evidence type="ECO:0000313" key="2">
    <source>
        <dbReference type="Proteomes" id="UP001175226"/>
    </source>
</evidence>
<proteinExistence type="predicted"/>
<keyword evidence="2" id="KW-1185">Reference proteome</keyword>